<evidence type="ECO:0000313" key="9">
    <source>
        <dbReference type="Proteomes" id="UP000253410"/>
    </source>
</evidence>
<evidence type="ECO:0000256" key="5">
    <source>
        <dbReference type="ARBA" id="ARBA00023237"/>
    </source>
</evidence>
<dbReference type="AlphaFoldDB" id="A0A365XT47"/>
<keyword evidence="4" id="KW-0472">Membrane</keyword>
<dbReference type="Gene3D" id="1.25.40.390">
    <property type="match status" value="2"/>
</dbReference>
<dbReference type="GO" id="GO:0009279">
    <property type="term" value="C:cell outer membrane"/>
    <property type="evidence" value="ECO:0007669"/>
    <property type="project" value="UniProtKB-SubCell"/>
</dbReference>
<evidence type="ECO:0000256" key="4">
    <source>
        <dbReference type="ARBA" id="ARBA00023136"/>
    </source>
</evidence>
<reference evidence="8 9" key="1">
    <citation type="submission" date="2018-05" db="EMBL/GenBank/DDBJ databases">
        <title>Chitinophaga sp. K3CV102501T nov., isolated from isolated from a monsoon evergreen broad-leaved forest soil.</title>
        <authorList>
            <person name="Lv Y."/>
        </authorList>
    </citation>
    <scope>NUCLEOTIDE SEQUENCE [LARGE SCALE GENOMIC DNA]</scope>
    <source>
        <strain evidence="8 9">GDMCC 1.1325</strain>
    </source>
</reference>
<dbReference type="EMBL" id="QFFJ01000002">
    <property type="protein sequence ID" value="RBL89529.1"/>
    <property type="molecule type" value="Genomic_DNA"/>
</dbReference>
<accession>A0A365XT47</accession>
<dbReference type="Proteomes" id="UP000253410">
    <property type="component" value="Unassembled WGS sequence"/>
</dbReference>
<comment type="similarity">
    <text evidence="2">Belongs to the SusD family.</text>
</comment>
<organism evidence="8 9">
    <name type="scientific">Chitinophaga flava</name>
    <dbReference type="NCBI Taxonomy" id="2259036"/>
    <lineage>
        <taxon>Bacteria</taxon>
        <taxon>Pseudomonadati</taxon>
        <taxon>Bacteroidota</taxon>
        <taxon>Chitinophagia</taxon>
        <taxon>Chitinophagales</taxon>
        <taxon>Chitinophagaceae</taxon>
        <taxon>Chitinophaga</taxon>
    </lineage>
</organism>
<dbReference type="PROSITE" id="PS51257">
    <property type="entry name" value="PROKAR_LIPOPROTEIN"/>
    <property type="match status" value="1"/>
</dbReference>
<evidence type="ECO:0008006" key="10">
    <source>
        <dbReference type="Google" id="ProtNLM"/>
    </source>
</evidence>
<evidence type="ECO:0000313" key="8">
    <source>
        <dbReference type="EMBL" id="RBL89529.1"/>
    </source>
</evidence>
<dbReference type="InterPro" id="IPR012944">
    <property type="entry name" value="SusD_RagB_dom"/>
</dbReference>
<comment type="caution">
    <text evidence="8">The sequence shown here is derived from an EMBL/GenBank/DDBJ whole genome shotgun (WGS) entry which is preliminary data.</text>
</comment>
<proteinExistence type="inferred from homology"/>
<dbReference type="Pfam" id="PF14322">
    <property type="entry name" value="SusD-like_3"/>
    <property type="match status" value="1"/>
</dbReference>
<sequence length="459" mass="51967">MLIFKMHPMRKQLLLYIMLPGLMSLAACNKFLDVKPKGVIIASTINDYEAMLNDVDIVNSFGLTSPLLATDDVTDLSLSPRNQVSAPANLYFWNPYINASPEKPDIWLDLYKRIANLNVVTEGVLSAENGTMKKKQQLYAEALTGKVFCYMHLLSFFSPAYDPKTANSVYGVPYITSTDISVPTPERPALEQSYQQLINDLQRAIPDLEETNINNTRPTKTVAYALLSRLFMNMQDYPRALKYADLVIANGKAAVVNYNQYLGRSLPPTNNSPEEILVRYANNLTFRYAADLINCYDTTADLRIRFFAKRNIAGNPGALNYSNFLSYNPNRGITYPEILLNKAECLARQGDITAAMDIVNNDIRKNRFTPARYQELTATSREEAITAVLAERRRELAFKGVRWMDMKRLDQDKRMPAVRRIAADGVTVLATLEPGSLRYTYQIPLQVQSFNPYMPLNKQ</sequence>
<dbReference type="InterPro" id="IPR011990">
    <property type="entry name" value="TPR-like_helical_dom_sf"/>
</dbReference>
<feature type="domain" description="SusD-like N-terminal" evidence="7">
    <location>
        <begin position="30"/>
        <end position="231"/>
    </location>
</feature>
<gene>
    <name evidence="8" type="ORF">DF182_23750</name>
</gene>
<dbReference type="Pfam" id="PF07980">
    <property type="entry name" value="SusD_RagB"/>
    <property type="match status" value="1"/>
</dbReference>
<keyword evidence="9" id="KW-1185">Reference proteome</keyword>
<dbReference type="OrthoDB" id="697229at2"/>
<evidence type="ECO:0000259" key="6">
    <source>
        <dbReference type="Pfam" id="PF07980"/>
    </source>
</evidence>
<evidence type="ECO:0000256" key="3">
    <source>
        <dbReference type="ARBA" id="ARBA00022729"/>
    </source>
</evidence>
<evidence type="ECO:0000256" key="1">
    <source>
        <dbReference type="ARBA" id="ARBA00004442"/>
    </source>
</evidence>
<dbReference type="SUPFAM" id="SSF48452">
    <property type="entry name" value="TPR-like"/>
    <property type="match status" value="1"/>
</dbReference>
<dbReference type="InterPro" id="IPR033985">
    <property type="entry name" value="SusD-like_N"/>
</dbReference>
<protein>
    <recommendedName>
        <fullName evidence="10">RagB/SusD family nutrient uptake outer membrane protein</fullName>
    </recommendedName>
</protein>
<comment type="subcellular location">
    <subcellularLocation>
        <location evidence="1">Cell outer membrane</location>
    </subcellularLocation>
</comment>
<keyword evidence="5" id="KW-0998">Cell outer membrane</keyword>
<evidence type="ECO:0000256" key="2">
    <source>
        <dbReference type="ARBA" id="ARBA00006275"/>
    </source>
</evidence>
<evidence type="ECO:0000259" key="7">
    <source>
        <dbReference type="Pfam" id="PF14322"/>
    </source>
</evidence>
<feature type="domain" description="RagB/SusD" evidence="6">
    <location>
        <begin position="335"/>
        <end position="409"/>
    </location>
</feature>
<keyword evidence="3" id="KW-0732">Signal</keyword>
<name>A0A365XT47_9BACT</name>